<feature type="domain" description="Proline dehydrogenase" evidence="6">
    <location>
        <begin position="125"/>
        <end position="448"/>
    </location>
</feature>
<evidence type="ECO:0000256" key="4">
    <source>
        <dbReference type="ARBA" id="ARBA00023062"/>
    </source>
</evidence>
<dbReference type="Pfam" id="PF01619">
    <property type="entry name" value="Pro_dh"/>
    <property type="match status" value="1"/>
</dbReference>
<dbReference type="InterPro" id="IPR029041">
    <property type="entry name" value="FAD-linked_oxidoreductase-like"/>
</dbReference>
<dbReference type="Gene3D" id="3.20.20.220">
    <property type="match status" value="1"/>
</dbReference>
<dbReference type="InterPro" id="IPR015659">
    <property type="entry name" value="Proline_oxidase"/>
</dbReference>
<evidence type="ECO:0000313" key="7">
    <source>
        <dbReference type="EMBL" id="RKF76159.1"/>
    </source>
</evidence>
<dbReference type="PANTHER" id="PTHR13914:SF30">
    <property type="entry name" value="PROLINE DEHYDROGENASE"/>
    <property type="match status" value="1"/>
</dbReference>
<protein>
    <recommendedName>
        <fullName evidence="2 5">Proline dehydrogenase</fullName>
        <ecNumber evidence="2 5">1.5.5.2</ecNumber>
    </recommendedName>
</protein>
<dbReference type="EC" id="1.5.5.2" evidence="2 5"/>
<sequence length="477" mass="53528">MHFHSKFPVKAAFSVSQSLAMLRRCVYFVRPQQRHQLMRSIANMSNESPAPLSILPLSTIIRSLVLMSITSSRFLVPTCLAITNFLSNTTSPIFSPDKNPALRALIKSTLHRHFCAGEITSEIKKSTAQLRSLGYDGVILAYAKELAPNEDGFQSVSPDETSDELIPDEIELWANGLLATIDLTIAGDFVAIKLTGAGSHVIELLTEQSPASPKIRDAIDSICGIATKRGVRLLFDAEHAAQQKGIDMWSLEWMAKCNREGRAVVYGTYQAYLKNTPQVLAHHLLAARDQKFTLGVKLVRGAYLHTDPRHLIHDTKEETDIAYDSIAESLVCREYGNIIPMIDGSNTIFPRVDIVLASHNIISLQKIQAIQIEQQSKGKACEDLVYAQLKGMADEVSCTFILSKALRLREGKKSVAKIYKYLVWGTVGESMKYLSRRAHENRDAIERTKEERNAMWREIVRRLRCFYFADDKAKKKC</sequence>
<dbReference type="GO" id="GO:0071949">
    <property type="term" value="F:FAD binding"/>
    <property type="evidence" value="ECO:0007669"/>
    <property type="project" value="TreeGrafter"/>
</dbReference>
<keyword evidence="5" id="KW-0274">FAD</keyword>
<comment type="function">
    <text evidence="5">Converts proline to delta-1-pyrroline-5-carboxylate.</text>
</comment>
<dbReference type="GO" id="GO:0004657">
    <property type="term" value="F:proline dehydrogenase activity"/>
    <property type="evidence" value="ECO:0007669"/>
    <property type="project" value="UniProtKB-EC"/>
</dbReference>
<accession>A0A420INM0</accession>
<keyword evidence="3 5" id="KW-0560">Oxidoreductase</keyword>
<dbReference type="OrthoDB" id="5464at2759"/>
<dbReference type="Proteomes" id="UP000285405">
    <property type="component" value="Unassembled WGS sequence"/>
</dbReference>
<dbReference type="SUPFAM" id="SSF51730">
    <property type="entry name" value="FAD-linked oxidoreductase"/>
    <property type="match status" value="1"/>
</dbReference>
<evidence type="ECO:0000256" key="3">
    <source>
        <dbReference type="ARBA" id="ARBA00023002"/>
    </source>
</evidence>
<dbReference type="InterPro" id="IPR002872">
    <property type="entry name" value="Proline_DH_dom"/>
</dbReference>
<proteinExistence type="inferred from homology"/>
<dbReference type="EMBL" id="MCBR01007397">
    <property type="protein sequence ID" value="RKF76159.1"/>
    <property type="molecule type" value="Genomic_DNA"/>
</dbReference>
<reference evidence="7 8" key="1">
    <citation type="journal article" date="2018" name="BMC Genomics">
        <title>Comparative genome analyses reveal sequence features reflecting distinct modes of host-adaptation between dicot and monocot powdery mildew.</title>
        <authorList>
            <person name="Wu Y."/>
            <person name="Ma X."/>
            <person name="Pan Z."/>
            <person name="Kale S.D."/>
            <person name="Song Y."/>
            <person name="King H."/>
            <person name="Zhang Q."/>
            <person name="Presley C."/>
            <person name="Deng X."/>
            <person name="Wei C.I."/>
            <person name="Xiao S."/>
        </authorList>
    </citation>
    <scope>NUCLEOTIDE SEQUENCE [LARGE SCALE GENOMIC DNA]</scope>
    <source>
        <strain evidence="7">UCSC1</strain>
    </source>
</reference>
<dbReference type="GO" id="GO:0010133">
    <property type="term" value="P:L-proline catabolic process to L-glutamate"/>
    <property type="evidence" value="ECO:0007669"/>
    <property type="project" value="TreeGrafter"/>
</dbReference>
<keyword evidence="5" id="KW-0285">Flavoprotein</keyword>
<name>A0A420INM0_9PEZI</name>
<evidence type="ECO:0000256" key="2">
    <source>
        <dbReference type="ARBA" id="ARBA00012695"/>
    </source>
</evidence>
<evidence type="ECO:0000256" key="1">
    <source>
        <dbReference type="ARBA" id="ARBA00005869"/>
    </source>
</evidence>
<dbReference type="AlphaFoldDB" id="A0A420INM0"/>
<comment type="similarity">
    <text evidence="1 5">Belongs to the proline oxidase family.</text>
</comment>
<comment type="cofactor">
    <cofactor evidence="5">
        <name>FAD</name>
        <dbReference type="ChEBI" id="CHEBI:57692"/>
    </cofactor>
</comment>
<organism evidence="7 8">
    <name type="scientific">Golovinomyces cichoracearum</name>
    <dbReference type="NCBI Taxonomy" id="62708"/>
    <lineage>
        <taxon>Eukaryota</taxon>
        <taxon>Fungi</taxon>
        <taxon>Dikarya</taxon>
        <taxon>Ascomycota</taxon>
        <taxon>Pezizomycotina</taxon>
        <taxon>Leotiomycetes</taxon>
        <taxon>Erysiphales</taxon>
        <taxon>Erysiphaceae</taxon>
        <taxon>Golovinomyces</taxon>
    </lineage>
</organism>
<gene>
    <name evidence="7" type="ORF">GcC1_073022</name>
</gene>
<evidence type="ECO:0000313" key="8">
    <source>
        <dbReference type="Proteomes" id="UP000285405"/>
    </source>
</evidence>
<evidence type="ECO:0000259" key="6">
    <source>
        <dbReference type="Pfam" id="PF01619"/>
    </source>
</evidence>
<dbReference type="GO" id="GO:0005739">
    <property type="term" value="C:mitochondrion"/>
    <property type="evidence" value="ECO:0007669"/>
    <property type="project" value="TreeGrafter"/>
</dbReference>
<comment type="catalytic activity">
    <reaction evidence="5">
        <text>L-proline + a quinone = (S)-1-pyrroline-5-carboxylate + a quinol + H(+)</text>
        <dbReference type="Rhea" id="RHEA:23784"/>
        <dbReference type="ChEBI" id="CHEBI:15378"/>
        <dbReference type="ChEBI" id="CHEBI:17388"/>
        <dbReference type="ChEBI" id="CHEBI:24646"/>
        <dbReference type="ChEBI" id="CHEBI:60039"/>
        <dbReference type="ChEBI" id="CHEBI:132124"/>
        <dbReference type="EC" id="1.5.5.2"/>
    </reaction>
</comment>
<comment type="caution">
    <text evidence="7">The sequence shown here is derived from an EMBL/GenBank/DDBJ whole genome shotgun (WGS) entry which is preliminary data.</text>
</comment>
<dbReference type="PANTHER" id="PTHR13914">
    <property type="entry name" value="PROLINE OXIDASE"/>
    <property type="match status" value="1"/>
</dbReference>
<evidence type="ECO:0000256" key="5">
    <source>
        <dbReference type="RuleBase" id="RU364054"/>
    </source>
</evidence>
<keyword evidence="4 5" id="KW-0642">Proline metabolism</keyword>